<dbReference type="InterPro" id="IPR036366">
    <property type="entry name" value="PGBDSf"/>
</dbReference>
<feature type="compositionally biased region" description="Polar residues" evidence="1">
    <location>
        <begin position="132"/>
        <end position="153"/>
    </location>
</feature>
<dbReference type="PANTHER" id="PTHR41533:SF1">
    <property type="entry name" value="L,D-TRANSPEPTIDASE YCBB-RELATED"/>
    <property type="match status" value="1"/>
</dbReference>
<dbReference type="EMBL" id="AP018216">
    <property type="protein sequence ID" value="BAY67309.1"/>
    <property type="molecule type" value="Genomic_DNA"/>
</dbReference>
<organism evidence="3 4">
    <name type="scientific">Trichormus variabilis NIES-23</name>
    <dbReference type="NCBI Taxonomy" id="1973479"/>
    <lineage>
        <taxon>Bacteria</taxon>
        <taxon>Bacillati</taxon>
        <taxon>Cyanobacteriota</taxon>
        <taxon>Cyanophyceae</taxon>
        <taxon>Nostocales</taxon>
        <taxon>Nostocaceae</taxon>
        <taxon>Trichormus</taxon>
    </lineage>
</organism>
<name>A0A1Z4KED6_ANAVA</name>
<dbReference type="Gene3D" id="1.10.101.10">
    <property type="entry name" value="PGBD-like superfamily/PGBD"/>
    <property type="match status" value="4"/>
</dbReference>
<feature type="domain" description="Peptidoglycan binding-like" evidence="2">
    <location>
        <begin position="375"/>
        <end position="414"/>
    </location>
</feature>
<feature type="compositionally biased region" description="Low complexity" evidence="1">
    <location>
        <begin position="154"/>
        <end position="207"/>
    </location>
</feature>
<reference evidence="3 4" key="1">
    <citation type="submission" date="2017-06" db="EMBL/GenBank/DDBJ databases">
        <title>Genome sequencing of cyanobaciteial culture collection at National Institute for Environmental Studies (NIES).</title>
        <authorList>
            <person name="Hirose Y."/>
            <person name="Shimura Y."/>
            <person name="Fujisawa T."/>
            <person name="Nakamura Y."/>
            <person name="Kawachi M."/>
        </authorList>
    </citation>
    <scope>NUCLEOTIDE SEQUENCE [LARGE SCALE GENOMIC DNA]</scope>
    <source>
        <strain evidence="3 4">NIES-23</strain>
    </source>
</reference>
<proteinExistence type="predicted"/>
<evidence type="ECO:0000259" key="2">
    <source>
        <dbReference type="Pfam" id="PF01471"/>
    </source>
</evidence>
<dbReference type="Pfam" id="PF01471">
    <property type="entry name" value="PG_binding_1"/>
    <property type="match status" value="4"/>
</dbReference>
<dbReference type="Proteomes" id="UP000217507">
    <property type="component" value="Chromosome"/>
</dbReference>
<dbReference type="SUPFAM" id="SSF47090">
    <property type="entry name" value="PGBD-like"/>
    <property type="match status" value="4"/>
</dbReference>
<accession>A0A1Z4KED6</accession>
<dbReference type="InterPro" id="IPR036365">
    <property type="entry name" value="PGBD-like_sf"/>
</dbReference>
<evidence type="ECO:0000313" key="4">
    <source>
        <dbReference type="Proteomes" id="UP000217507"/>
    </source>
</evidence>
<sequence>MDNIAYLHLAFAYEDSDPGDLVSLSYLFNKAAAPDWKRLSSRAWKHMLPLALTLSVLSSVSSAWALERGDQGPSVRNLQQKLQQAGFYQAPVTQVYDFSTEEAVRRFQAAAGLPVDGVVGASTLEKLDQWRSSPVANQVQQYSTPSTPTRKNSTTATQVRTTPAARTQTTRNSTATAARTQATRNTTTAARTQTTRNTTTASVNAATNKRRDPNYLVKGDEGEAVRSLQQRLRVAGFYYGNATGVFGPITEEAVKRFQTAYRLDVDGIVGPATIRRLPPIGVGGENPPKRATATVKDKLTVGDRGEAVRVLQEQLIQAGYLQGQPNGYFGPYTAEAVKRFQAANYLAASGIAGPTTRAKLHSSLNKAKATKGDFNVLEIQRRLQEKGFYKGQLNGVMADDTKKAIKQAQEFYGVSLADVRSGRF</sequence>
<feature type="domain" description="Peptidoglycan binding-like" evidence="2">
    <location>
        <begin position="304"/>
        <end position="360"/>
    </location>
</feature>
<feature type="domain" description="Peptidoglycan binding-like" evidence="2">
    <location>
        <begin position="71"/>
        <end position="127"/>
    </location>
</feature>
<dbReference type="PANTHER" id="PTHR41533">
    <property type="entry name" value="L,D-TRANSPEPTIDASE HI_1667-RELATED"/>
    <property type="match status" value="1"/>
</dbReference>
<protein>
    <submittedName>
        <fullName evidence="3">Cell wall-binding protein</fullName>
    </submittedName>
</protein>
<evidence type="ECO:0000256" key="1">
    <source>
        <dbReference type="SAM" id="MobiDB-lite"/>
    </source>
</evidence>
<feature type="region of interest" description="Disordered" evidence="1">
    <location>
        <begin position="132"/>
        <end position="213"/>
    </location>
</feature>
<gene>
    <name evidence="3" type="ORF">NIES23_00810</name>
</gene>
<dbReference type="InterPro" id="IPR052905">
    <property type="entry name" value="LD-transpeptidase_YkuD-like"/>
</dbReference>
<dbReference type="InterPro" id="IPR002477">
    <property type="entry name" value="Peptidoglycan-bd-like"/>
</dbReference>
<feature type="domain" description="Peptidoglycan binding-like" evidence="2">
    <location>
        <begin position="222"/>
        <end position="277"/>
    </location>
</feature>
<evidence type="ECO:0000313" key="3">
    <source>
        <dbReference type="EMBL" id="BAY67309.1"/>
    </source>
</evidence>
<dbReference type="AlphaFoldDB" id="A0A1Z4KED6"/>